<name>A0ABD6ATF2_9EURY</name>
<protein>
    <submittedName>
        <fullName evidence="1">Uncharacterized protein</fullName>
    </submittedName>
</protein>
<dbReference type="AlphaFoldDB" id="A0ABD6ATF2"/>
<proteinExistence type="predicted"/>
<evidence type="ECO:0000313" key="2">
    <source>
        <dbReference type="Proteomes" id="UP001597187"/>
    </source>
</evidence>
<accession>A0ABD6ATF2</accession>
<dbReference type="RefSeq" id="WP_250872993.1">
    <property type="nucleotide sequence ID" value="NZ_JALXFV010000003.1"/>
</dbReference>
<comment type="caution">
    <text evidence="1">The sequence shown here is derived from an EMBL/GenBank/DDBJ whole genome shotgun (WGS) entry which is preliminary data.</text>
</comment>
<organism evidence="1 2">
    <name type="scientific">Halomarina rubra</name>
    <dbReference type="NCBI Taxonomy" id="2071873"/>
    <lineage>
        <taxon>Archaea</taxon>
        <taxon>Methanobacteriati</taxon>
        <taxon>Methanobacteriota</taxon>
        <taxon>Stenosarchaea group</taxon>
        <taxon>Halobacteria</taxon>
        <taxon>Halobacteriales</taxon>
        <taxon>Natronomonadaceae</taxon>
        <taxon>Halomarina</taxon>
    </lineage>
</organism>
<reference evidence="1 2" key="1">
    <citation type="journal article" date="2019" name="Int. J. Syst. Evol. Microbiol.">
        <title>The Global Catalogue of Microorganisms (GCM) 10K type strain sequencing project: providing services to taxonomists for standard genome sequencing and annotation.</title>
        <authorList>
            <consortium name="The Broad Institute Genomics Platform"/>
            <consortium name="The Broad Institute Genome Sequencing Center for Infectious Disease"/>
            <person name="Wu L."/>
            <person name="Ma J."/>
        </authorList>
    </citation>
    <scope>NUCLEOTIDE SEQUENCE [LARGE SCALE GENOMIC DNA]</scope>
    <source>
        <strain evidence="1 2">CGMCC 1.12563</strain>
    </source>
</reference>
<sequence length="155" mass="17161">MSIVASVFGALAGAIAGGAISYVVSLRVAKEQVEAQYGSQTRRARYDWYTQANALAEVTEADWYDVMNRREVDHDVRPVERFTNRRDELRDHAAKGGPLDVDEQVVDGLEQLAADLNHALTQLDSGVKLAAIERELHPTIEQVQETANQQAAELE</sequence>
<gene>
    <name evidence="1" type="ORF">ACFSBT_06975</name>
</gene>
<dbReference type="Proteomes" id="UP001597187">
    <property type="component" value="Unassembled WGS sequence"/>
</dbReference>
<dbReference type="EMBL" id="JBHUDC010000003">
    <property type="protein sequence ID" value="MFD1513021.1"/>
    <property type="molecule type" value="Genomic_DNA"/>
</dbReference>
<evidence type="ECO:0000313" key="1">
    <source>
        <dbReference type="EMBL" id="MFD1513021.1"/>
    </source>
</evidence>
<keyword evidence="2" id="KW-1185">Reference proteome</keyword>